<keyword evidence="7" id="KW-0413">Isomerase</keyword>
<dbReference type="EMBL" id="NBXB01000042">
    <property type="protein sequence ID" value="RFA12339.1"/>
    <property type="molecule type" value="Genomic_DNA"/>
</dbReference>
<dbReference type="AlphaFoldDB" id="A0A3E0VRV7"/>
<dbReference type="GO" id="GO:0016872">
    <property type="term" value="F:intramolecular lyase activity"/>
    <property type="evidence" value="ECO:0007669"/>
    <property type="project" value="InterPro"/>
</dbReference>
<dbReference type="GO" id="GO:0045436">
    <property type="term" value="F:lycopene beta cyclase activity"/>
    <property type="evidence" value="ECO:0007669"/>
    <property type="project" value="UniProtKB-ARBA"/>
</dbReference>
<evidence type="ECO:0000256" key="5">
    <source>
        <dbReference type="ARBA" id="ARBA00022989"/>
    </source>
</evidence>
<comment type="pathway">
    <text evidence="2">Carotenoid biosynthesis.</text>
</comment>
<feature type="transmembrane region" description="Helical" evidence="8">
    <location>
        <begin position="6"/>
        <end position="24"/>
    </location>
</feature>
<evidence type="ECO:0000256" key="8">
    <source>
        <dbReference type="SAM" id="Phobius"/>
    </source>
</evidence>
<name>A0A3E0VRV7_9MICO</name>
<keyword evidence="4" id="KW-0125">Carotenoid biosynthesis</keyword>
<keyword evidence="6 8" id="KW-0472">Membrane</keyword>
<evidence type="ECO:0000259" key="9">
    <source>
        <dbReference type="Pfam" id="PF18916"/>
    </source>
</evidence>
<dbReference type="InterPro" id="IPR017825">
    <property type="entry name" value="Lycopene_cyclase_dom"/>
</dbReference>
<evidence type="ECO:0000256" key="6">
    <source>
        <dbReference type="ARBA" id="ARBA00023136"/>
    </source>
</evidence>
<dbReference type="OrthoDB" id="4411839at2"/>
<feature type="transmembrane region" description="Helical" evidence="8">
    <location>
        <begin position="31"/>
        <end position="57"/>
    </location>
</feature>
<accession>A0A3E0VRV7</accession>
<gene>
    <name evidence="10" type="ORF">B7R22_16195</name>
</gene>
<dbReference type="NCBIfam" id="TIGR03462">
    <property type="entry name" value="CarR_dom_SF"/>
    <property type="match status" value="1"/>
</dbReference>
<comment type="subcellular location">
    <subcellularLocation>
        <location evidence="1">Membrane</location>
        <topology evidence="1">Multi-pass membrane protein</topology>
    </subcellularLocation>
</comment>
<dbReference type="Pfam" id="PF18916">
    <property type="entry name" value="Lycopene_cyc"/>
    <property type="match status" value="1"/>
</dbReference>
<dbReference type="RefSeq" id="WP_116412745.1">
    <property type="nucleotide sequence ID" value="NZ_NBXB01000042.1"/>
</dbReference>
<organism evidence="10 11">
    <name type="scientific">Subtercola boreus</name>
    <dbReference type="NCBI Taxonomy" id="120213"/>
    <lineage>
        <taxon>Bacteria</taxon>
        <taxon>Bacillati</taxon>
        <taxon>Actinomycetota</taxon>
        <taxon>Actinomycetes</taxon>
        <taxon>Micrococcales</taxon>
        <taxon>Microbacteriaceae</taxon>
        <taxon>Subtercola</taxon>
    </lineage>
</organism>
<proteinExistence type="predicted"/>
<evidence type="ECO:0000256" key="4">
    <source>
        <dbReference type="ARBA" id="ARBA00022746"/>
    </source>
</evidence>
<reference evidence="10 11" key="1">
    <citation type="submission" date="2017-04" db="EMBL/GenBank/DDBJ databases">
        <title>Comparative genome analysis of Subtercola boreus.</title>
        <authorList>
            <person name="Cho Y.-J."/>
            <person name="Cho A."/>
            <person name="Kim O.-S."/>
            <person name="Lee J.-I."/>
        </authorList>
    </citation>
    <scope>NUCLEOTIDE SEQUENCE [LARGE SCALE GENOMIC DNA]</scope>
    <source>
        <strain evidence="10 11">P27479</strain>
    </source>
</reference>
<feature type="transmembrane region" description="Helical" evidence="8">
    <location>
        <begin position="77"/>
        <end position="94"/>
    </location>
</feature>
<evidence type="ECO:0000256" key="3">
    <source>
        <dbReference type="ARBA" id="ARBA00022692"/>
    </source>
</evidence>
<dbReference type="GO" id="GO:0016020">
    <property type="term" value="C:membrane"/>
    <property type="evidence" value="ECO:0007669"/>
    <property type="project" value="UniProtKB-SubCell"/>
</dbReference>
<dbReference type="Proteomes" id="UP000256541">
    <property type="component" value="Unassembled WGS sequence"/>
</dbReference>
<comment type="caution">
    <text evidence="10">The sequence shown here is derived from an EMBL/GenBank/DDBJ whole genome shotgun (WGS) entry which is preliminary data.</text>
</comment>
<evidence type="ECO:0000313" key="11">
    <source>
        <dbReference type="Proteomes" id="UP000256541"/>
    </source>
</evidence>
<keyword evidence="3 8" id="KW-0812">Transmembrane</keyword>
<sequence>MTYWTLNALFLAVAVVLAIGARVARRSPRLLPLAVTVLVLFVVSAVFDNVMIAIGLVGYNRDLISGAFLGIAPLEDFAYVFGAVLLLPALWYLLPARTTSRTPAAREERR</sequence>
<dbReference type="GO" id="GO:0016117">
    <property type="term" value="P:carotenoid biosynthetic process"/>
    <property type="evidence" value="ECO:0007669"/>
    <property type="project" value="UniProtKB-KW"/>
</dbReference>
<evidence type="ECO:0000313" key="10">
    <source>
        <dbReference type="EMBL" id="RFA12339.1"/>
    </source>
</evidence>
<evidence type="ECO:0000256" key="7">
    <source>
        <dbReference type="ARBA" id="ARBA00023235"/>
    </source>
</evidence>
<protein>
    <submittedName>
        <fullName evidence="10">Lycopene cyclase</fullName>
    </submittedName>
</protein>
<evidence type="ECO:0000256" key="1">
    <source>
        <dbReference type="ARBA" id="ARBA00004141"/>
    </source>
</evidence>
<keyword evidence="5 8" id="KW-1133">Transmembrane helix</keyword>
<evidence type="ECO:0000256" key="2">
    <source>
        <dbReference type="ARBA" id="ARBA00004829"/>
    </source>
</evidence>
<feature type="domain" description="Lycopene cyclase" evidence="9">
    <location>
        <begin position="2"/>
        <end position="89"/>
    </location>
</feature>